<evidence type="ECO:0000313" key="9">
    <source>
        <dbReference type="EMBL" id="SUQ19728.1"/>
    </source>
</evidence>
<keyword evidence="2 5" id="KW-0547">Nucleotide-binding</keyword>
<dbReference type="InterPro" id="IPR002543">
    <property type="entry name" value="FtsK_dom"/>
</dbReference>
<organism evidence="9 10">
    <name type="scientific">Fibrobacter succinogenes</name>
    <name type="common">Bacteroides succinogenes</name>
    <dbReference type="NCBI Taxonomy" id="833"/>
    <lineage>
        <taxon>Bacteria</taxon>
        <taxon>Pseudomonadati</taxon>
        <taxon>Fibrobacterota</taxon>
        <taxon>Fibrobacteria</taxon>
        <taxon>Fibrobacterales</taxon>
        <taxon>Fibrobacteraceae</taxon>
        <taxon>Fibrobacter</taxon>
    </lineage>
</organism>
<dbReference type="InterPro" id="IPR050206">
    <property type="entry name" value="FtsK/SpoIIIE/SftA"/>
</dbReference>
<dbReference type="Pfam" id="PF01580">
    <property type="entry name" value="FtsK_SpoIIIE"/>
    <property type="match status" value="1"/>
</dbReference>
<feature type="transmembrane region" description="Helical" evidence="7">
    <location>
        <begin position="77"/>
        <end position="100"/>
    </location>
</feature>
<dbReference type="SMART" id="SM00843">
    <property type="entry name" value="Ftsk_gamma"/>
    <property type="match status" value="1"/>
</dbReference>
<dbReference type="InterPro" id="IPR003593">
    <property type="entry name" value="AAA+_ATPase"/>
</dbReference>
<dbReference type="GO" id="GO:0003677">
    <property type="term" value="F:DNA binding"/>
    <property type="evidence" value="ECO:0007669"/>
    <property type="project" value="UniProtKB-KW"/>
</dbReference>
<reference evidence="9 10" key="1">
    <citation type="submission" date="2017-08" db="EMBL/GenBank/DDBJ databases">
        <authorList>
            <person name="de Groot N.N."/>
        </authorList>
    </citation>
    <scope>NUCLEOTIDE SEQUENCE [LARGE SCALE GENOMIC DNA]</scope>
    <source>
        <strain evidence="9 10">HM2</strain>
    </source>
</reference>
<dbReference type="PANTHER" id="PTHR22683:SF41">
    <property type="entry name" value="DNA TRANSLOCASE FTSK"/>
    <property type="match status" value="1"/>
</dbReference>
<dbReference type="Gene3D" id="1.10.10.10">
    <property type="entry name" value="Winged helix-like DNA-binding domain superfamily/Winged helix DNA-binding domain"/>
    <property type="match status" value="1"/>
</dbReference>
<feature type="transmembrane region" description="Helical" evidence="7">
    <location>
        <begin position="139"/>
        <end position="157"/>
    </location>
</feature>
<dbReference type="RefSeq" id="WP_109572286.1">
    <property type="nucleotide sequence ID" value="NZ_UHJL01000001.1"/>
</dbReference>
<dbReference type="SMART" id="SM00382">
    <property type="entry name" value="AAA"/>
    <property type="match status" value="1"/>
</dbReference>
<evidence type="ECO:0000259" key="8">
    <source>
        <dbReference type="PROSITE" id="PS50901"/>
    </source>
</evidence>
<feature type="transmembrane region" description="Helical" evidence="7">
    <location>
        <begin position="164"/>
        <end position="186"/>
    </location>
</feature>
<dbReference type="InterPro" id="IPR036390">
    <property type="entry name" value="WH_DNA-bd_sf"/>
</dbReference>
<evidence type="ECO:0000256" key="1">
    <source>
        <dbReference type="ARBA" id="ARBA00006474"/>
    </source>
</evidence>
<feature type="transmembrane region" description="Helical" evidence="7">
    <location>
        <begin position="29"/>
        <end position="57"/>
    </location>
</feature>
<sequence>MAAQKKKTVKKTKKPKVEPKKDIQEPDSYFVTMMVGYLVLLAGIILLLGCITISIVGEHENWLGDYFGVMFPSFMTFLFGRVAVVVFTAALVLWGLFIAIASLREKLLRFAVGASLLVVNVSFLMSLKNFGLKNVSNDALSMSGGVLGEFFLQNLAIPVFGRVSIVAPLIILLVTLALILVLSFGVRPRHFKFVAQTMRYLAGLFGRRRKDENVEPKTEYVPNIRDERTEKKQLRRGVVMEDETMIFVPDSVKMRRRGKVEPFNGRHNWLTDDLDVNRSEMQTQVGDSFGLPQYAAGNVPGNAVPENVAANASIANVANAPAGATLGGADDDGAYEDPEIRRLEEELRLNERHMNALQILEIKERIGALRRARDLIDWEKGHKGRMQVKGDVRRTAGSETVDAAIAGNAGVNAGGNAANVGGAARRTAERTVVGKVEVPKSAKSSTSANTIVRDATLSDSVATRAAIHAEELLGGDGAYVEDFPGSPAVEDDETYTPVVVTADEVGEDPTFGADFGATMGGAGRVGGSAGGSARPAVHSATIPAAPTASYDEYKVPEIAKILDTHEVQTADYTEEELNAIGKMLEEKLENFKVKGRVIGCETGPMITRFEVEPGPGVKVSRFSALQEDLALPLKVSSIRILAPIPGKAAVGVEIPNRKFQTVFCRDVFMSEKFKPAPDKILVALGKDITGEAFTMDLAKAPHLLIAGQTGSGKSVCINALMASMLFSKTPDELRMILVDPKAVELKMYENIPHLLAPVITKPEIAIQALQWLCYEMDRRTEVLASAKVRNIGGFNAKFEAGELPDEVPEEDRGHRMAFIVVIIDEMADLMMVAGKEIEKSVARLAAKARAVGIHLVLATQRPSVKVITGIIKANLPTRISFKVASQIDARTVMDHAGAEKLLGRGDMLYKAVNDPDPVRVHGAFLSDEEAERLADACSDQNVFYPQVESFDVSGGEEGDDEGGGSMKNEKLDKLLFEVAQWAISVNGLSTSAVQRHFSVGYSRAGKIVDQLYGLGVCGPSKGNSKPRAMLVGMDELMQLERSGRFG</sequence>
<dbReference type="Pfam" id="PF09397">
    <property type="entry name" value="FtsK_gamma"/>
    <property type="match status" value="1"/>
</dbReference>
<dbReference type="InterPro" id="IPR036388">
    <property type="entry name" value="WH-like_DNA-bd_sf"/>
</dbReference>
<dbReference type="Gene3D" id="3.40.50.300">
    <property type="entry name" value="P-loop containing nucleotide triphosphate hydrolases"/>
    <property type="match status" value="1"/>
</dbReference>
<keyword evidence="7" id="KW-1133">Transmembrane helix</keyword>
<keyword evidence="3 5" id="KW-0067">ATP-binding</keyword>
<evidence type="ECO:0000256" key="6">
    <source>
        <dbReference type="SAM" id="MobiDB-lite"/>
    </source>
</evidence>
<evidence type="ECO:0000256" key="4">
    <source>
        <dbReference type="ARBA" id="ARBA00023125"/>
    </source>
</evidence>
<feature type="region of interest" description="Disordered" evidence="6">
    <location>
        <begin position="1"/>
        <end position="20"/>
    </location>
</feature>
<dbReference type="AlphaFoldDB" id="A0A380RW11"/>
<proteinExistence type="inferred from homology"/>
<dbReference type="PANTHER" id="PTHR22683">
    <property type="entry name" value="SPORULATION PROTEIN RELATED"/>
    <property type="match status" value="1"/>
</dbReference>
<feature type="compositionally biased region" description="Basic residues" evidence="6">
    <location>
        <begin position="1"/>
        <end position="14"/>
    </location>
</feature>
<evidence type="ECO:0000256" key="5">
    <source>
        <dbReference type="PROSITE-ProRule" id="PRU00289"/>
    </source>
</evidence>
<keyword evidence="7" id="KW-0812">Transmembrane</keyword>
<gene>
    <name evidence="9" type="ORF">SAMN05661053_0969</name>
</gene>
<keyword evidence="7" id="KW-0472">Membrane</keyword>
<dbReference type="PROSITE" id="PS50901">
    <property type="entry name" value="FTSK"/>
    <property type="match status" value="1"/>
</dbReference>
<evidence type="ECO:0000256" key="3">
    <source>
        <dbReference type="ARBA" id="ARBA00022840"/>
    </source>
</evidence>
<protein>
    <submittedName>
        <fullName evidence="9">DNA segregation ATPase FtsK/SpoIIIE, S-DNA-T family</fullName>
    </submittedName>
</protein>
<dbReference type="Proteomes" id="UP000255423">
    <property type="component" value="Unassembled WGS sequence"/>
</dbReference>
<evidence type="ECO:0000256" key="2">
    <source>
        <dbReference type="ARBA" id="ARBA00022741"/>
    </source>
</evidence>
<name>A0A380RW11_FIBSU</name>
<accession>A0A380RW11</accession>
<dbReference type="SUPFAM" id="SSF46785">
    <property type="entry name" value="Winged helix' DNA-binding domain"/>
    <property type="match status" value="1"/>
</dbReference>
<dbReference type="EMBL" id="UHJL01000001">
    <property type="protein sequence ID" value="SUQ19728.1"/>
    <property type="molecule type" value="Genomic_DNA"/>
</dbReference>
<dbReference type="Gene3D" id="3.30.980.40">
    <property type="match status" value="1"/>
</dbReference>
<dbReference type="CDD" id="cd01127">
    <property type="entry name" value="TrwB_TraG_TraD_VirD4"/>
    <property type="match status" value="1"/>
</dbReference>
<dbReference type="InterPro" id="IPR018541">
    <property type="entry name" value="Ftsk_gamma"/>
</dbReference>
<feature type="binding site" evidence="5">
    <location>
        <begin position="707"/>
        <end position="714"/>
    </location>
    <ligand>
        <name>ATP</name>
        <dbReference type="ChEBI" id="CHEBI:30616"/>
    </ligand>
</feature>
<dbReference type="Pfam" id="PF17854">
    <property type="entry name" value="FtsK_alpha"/>
    <property type="match status" value="1"/>
</dbReference>
<dbReference type="GO" id="GO:0005524">
    <property type="term" value="F:ATP binding"/>
    <property type="evidence" value="ECO:0007669"/>
    <property type="project" value="UniProtKB-UniRule"/>
</dbReference>
<evidence type="ECO:0000313" key="10">
    <source>
        <dbReference type="Proteomes" id="UP000255423"/>
    </source>
</evidence>
<evidence type="ECO:0000256" key="7">
    <source>
        <dbReference type="SAM" id="Phobius"/>
    </source>
</evidence>
<feature type="domain" description="FtsK" evidence="8">
    <location>
        <begin position="690"/>
        <end position="890"/>
    </location>
</feature>
<dbReference type="InterPro" id="IPR041027">
    <property type="entry name" value="FtsK_alpha"/>
</dbReference>
<dbReference type="InterPro" id="IPR027417">
    <property type="entry name" value="P-loop_NTPase"/>
</dbReference>
<dbReference type="SUPFAM" id="SSF52540">
    <property type="entry name" value="P-loop containing nucleoside triphosphate hydrolases"/>
    <property type="match status" value="1"/>
</dbReference>
<comment type="similarity">
    <text evidence="1">Belongs to the FtsK/SpoIIIE/SftA family.</text>
</comment>
<keyword evidence="4" id="KW-0238">DNA-binding</keyword>
<feature type="transmembrane region" description="Helical" evidence="7">
    <location>
        <begin position="107"/>
        <end position="127"/>
    </location>
</feature>